<dbReference type="OrthoDB" id="2851338at2759"/>
<dbReference type="Gene3D" id="3.30.70.100">
    <property type="match status" value="1"/>
</dbReference>
<dbReference type="RefSeq" id="XP_003030274.1">
    <property type="nucleotide sequence ID" value="XM_003030228.1"/>
</dbReference>
<dbReference type="eggNOG" id="ENOG502RBNE">
    <property type="taxonomic scope" value="Eukaryota"/>
</dbReference>
<feature type="non-terminal residue" evidence="1">
    <location>
        <position position="216"/>
    </location>
</feature>
<dbReference type="VEuPathDB" id="FungiDB:SCHCODRAFT_02630779"/>
<evidence type="ECO:0000313" key="2">
    <source>
        <dbReference type="Proteomes" id="UP000007431"/>
    </source>
</evidence>
<keyword evidence="2" id="KW-1185">Reference proteome</keyword>
<dbReference type="GeneID" id="9592449"/>
<reference evidence="1 2" key="1">
    <citation type="journal article" date="2010" name="Nat. Biotechnol.">
        <title>Genome sequence of the model mushroom Schizophyllum commune.</title>
        <authorList>
            <person name="Ohm R.A."/>
            <person name="de Jong J.F."/>
            <person name="Lugones L.G."/>
            <person name="Aerts A."/>
            <person name="Kothe E."/>
            <person name="Stajich J.E."/>
            <person name="de Vries R.P."/>
            <person name="Record E."/>
            <person name="Levasseur A."/>
            <person name="Baker S.E."/>
            <person name="Bartholomew K.A."/>
            <person name="Coutinho P.M."/>
            <person name="Erdmann S."/>
            <person name="Fowler T.J."/>
            <person name="Gathman A.C."/>
            <person name="Lombard V."/>
            <person name="Henrissat B."/>
            <person name="Knabe N."/>
            <person name="Kuees U."/>
            <person name="Lilly W.W."/>
            <person name="Lindquist E."/>
            <person name="Lucas S."/>
            <person name="Magnuson J.K."/>
            <person name="Piumi F."/>
            <person name="Raudaskoski M."/>
            <person name="Salamov A."/>
            <person name="Schmutz J."/>
            <person name="Schwarze F.W.M.R."/>
            <person name="vanKuyk P.A."/>
            <person name="Horton J.S."/>
            <person name="Grigoriev I.V."/>
            <person name="Woesten H.A.B."/>
        </authorList>
    </citation>
    <scope>NUCLEOTIDE SEQUENCE [LARGE SCALE GENOMIC DNA]</scope>
    <source>
        <strain evidence="2">H4-8 / FGSC 9210</strain>
    </source>
</reference>
<dbReference type="AlphaFoldDB" id="D8QAB6"/>
<dbReference type="STRING" id="578458.D8QAB6"/>
<dbReference type="SUPFAM" id="SSF54909">
    <property type="entry name" value="Dimeric alpha+beta barrel"/>
    <property type="match status" value="1"/>
</dbReference>
<dbReference type="KEGG" id="scm:SCHCO_02630779"/>
<dbReference type="InParanoid" id="D8QAB6"/>
<evidence type="ECO:0000313" key="1">
    <source>
        <dbReference type="EMBL" id="EFI95371.1"/>
    </source>
</evidence>
<organism evidence="2">
    <name type="scientific">Schizophyllum commune (strain H4-8 / FGSC 9210)</name>
    <name type="common">Split gill fungus</name>
    <dbReference type="NCBI Taxonomy" id="578458"/>
    <lineage>
        <taxon>Eukaryota</taxon>
        <taxon>Fungi</taxon>
        <taxon>Dikarya</taxon>
        <taxon>Basidiomycota</taxon>
        <taxon>Agaricomycotina</taxon>
        <taxon>Agaricomycetes</taxon>
        <taxon>Agaricomycetidae</taxon>
        <taxon>Agaricales</taxon>
        <taxon>Schizophyllaceae</taxon>
        <taxon>Schizophyllum</taxon>
    </lineage>
</organism>
<name>D8QAB6_SCHCM</name>
<protein>
    <recommendedName>
        <fullName evidence="3">ABM domain-containing protein</fullName>
    </recommendedName>
</protein>
<dbReference type="InterPro" id="IPR011008">
    <property type="entry name" value="Dimeric_a/b-barrel"/>
</dbReference>
<accession>D8QAB6</accession>
<proteinExistence type="predicted"/>
<dbReference type="EMBL" id="GL377308">
    <property type="protein sequence ID" value="EFI95371.1"/>
    <property type="molecule type" value="Genomic_DNA"/>
</dbReference>
<dbReference type="HOGENOM" id="CLU_1278285_0_0_1"/>
<dbReference type="Proteomes" id="UP000007431">
    <property type="component" value="Unassembled WGS sequence"/>
</dbReference>
<gene>
    <name evidence="1" type="ORF">SCHCODRAFT_110863</name>
</gene>
<sequence>MERPSAADVPYLAAILIHTREAIDWTSAPSLSAPEGEAGSELPCILYRDSEKAPEGEQLYVVIMWTVVHPEELVQGAVLVMTLAADVARIECRVYEPLNESASPEALKGAKYLTFRAITPAEGAEEEFNKWYDEEHIGMMSKAPTWQSSARFRLHCTSTPEREAPKYLAIHEWEDAKAAMASDEYKEALSTPWREKVRSAGVKQEEMLRLEFVRNL</sequence>
<evidence type="ECO:0008006" key="3">
    <source>
        <dbReference type="Google" id="ProtNLM"/>
    </source>
</evidence>